<dbReference type="InterPro" id="IPR010131">
    <property type="entry name" value="MdtP/NodT-like"/>
</dbReference>
<dbReference type="PANTHER" id="PTHR30203:SF23">
    <property type="entry name" value="OUTER MEMBRANE EFFLUX PROTEIN"/>
    <property type="match status" value="1"/>
</dbReference>
<name>A0ABV8PZG3_9BACT</name>
<evidence type="ECO:0000256" key="1">
    <source>
        <dbReference type="ARBA" id="ARBA00007613"/>
    </source>
</evidence>
<dbReference type="SUPFAM" id="SSF56954">
    <property type="entry name" value="Outer membrane efflux proteins (OEP)"/>
    <property type="match status" value="1"/>
</dbReference>
<dbReference type="Pfam" id="PF02321">
    <property type="entry name" value="OEP"/>
    <property type="match status" value="2"/>
</dbReference>
<dbReference type="EMBL" id="JBHSDC010000022">
    <property type="protein sequence ID" value="MFC4232394.1"/>
    <property type="molecule type" value="Genomic_DNA"/>
</dbReference>
<comment type="similarity">
    <text evidence="1">Belongs to the outer membrane factor (OMF) (TC 1.B.17) family.</text>
</comment>
<accession>A0ABV8PZG3</accession>
<protein>
    <submittedName>
        <fullName evidence="2">TolC family protein</fullName>
    </submittedName>
</protein>
<evidence type="ECO:0000313" key="2">
    <source>
        <dbReference type="EMBL" id="MFC4232394.1"/>
    </source>
</evidence>
<dbReference type="RefSeq" id="WP_379014229.1">
    <property type="nucleotide sequence ID" value="NZ_JBHSDC010000022.1"/>
</dbReference>
<dbReference type="InterPro" id="IPR003423">
    <property type="entry name" value="OMP_efflux"/>
</dbReference>
<dbReference type="Proteomes" id="UP001595906">
    <property type="component" value="Unassembled WGS sequence"/>
</dbReference>
<gene>
    <name evidence="2" type="ORF">ACFOW1_10860</name>
</gene>
<organism evidence="2 3">
    <name type="scientific">Parasediminibacterium paludis</name>
    <dbReference type="NCBI Taxonomy" id="908966"/>
    <lineage>
        <taxon>Bacteria</taxon>
        <taxon>Pseudomonadati</taxon>
        <taxon>Bacteroidota</taxon>
        <taxon>Chitinophagia</taxon>
        <taxon>Chitinophagales</taxon>
        <taxon>Chitinophagaceae</taxon>
        <taxon>Parasediminibacterium</taxon>
    </lineage>
</organism>
<dbReference type="Gene3D" id="1.20.1600.10">
    <property type="entry name" value="Outer membrane efflux proteins (OEP)"/>
    <property type="match status" value="1"/>
</dbReference>
<proteinExistence type="inferred from homology"/>
<keyword evidence="3" id="KW-1185">Reference proteome</keyword>
<evidence type="ECO:0000313" key="3">
    <source>
        <dbReference type="Proteomes" id="UP001595906"/>
    </source>
</evidence>
<sequence length="430" mass="49114">MSKKIFRPICLKLLLIVTFSFIVNGTLLAQAVQDTIRLSLREVEKRFVDSNFVLLAQHYNVDAQKALIEQAKVWQNPTLNTDFMIGANGKFLNYGKDANGDYVGQYYVQLQQLILTAKKRGKQIALATTNAKLSELQLQDVMRNLRYQLHQDYYHIQQQLALFAIYNNQAVQLNKLLKGMEAQLTAGNIAKKDFVRVQALVVSLQQDIVDLTKDLADNEADLKTLLQVTNPNTFIKPSEVLSTSIQLPESLETLTSIALKSNPYYLLQQSQTVYQQQNLTYQKALQTPDITLGPNFDRNSNFAPNYIGLGVSLPIPVFNKNKGNIKSAEANIKQQKAITQSAETELRNNVANAYRKLMLSISQNNATQKDFYNSYTLIYNNMVESYQQRQINLLEFLDFFNDYSDSQQKLLQQQLNLQLAKEELNYHTNQ</sequence>
<comment type="caution">
    <text evidence="2">The sequence shown here is derived from an EMBL/GenBank/DDBJ whole genome shotgun (WGS) entry which is preliminary data.</text>
</comment>
<dbReference type="PANTHER" id="PTHR30203">
    <property type="entry name" value="OUTER MEMBRANE CATION EFFLUX PROTEIN"/>
    <property type="match status" value="1"/>
</dbReference>
<reference evidence="3" key="1">
    <citation type="journal article" date="2019" name="Int. J. Syst. Evol. Microbiol.">
        <title>The Global Catalogue of Microorganisms (GCM) 10K type strain sequencing project: providing services to taxonomists for standard genome sequencing and annotation.</title>
        <authorList>
            <consortium name="The Broad Institute Genomics Platform"/>
            <consortium name="The Broad Institute Genome Sequencing Center for Infectious Disease"/>
            <person name="Wu L."/>
            <person name="Ma J."/>
        </authorList>
    </citation>
    <scope>NUCLEOTIDE SEQUENCE [LARGE SCALE GENOMIC DNA]</scope>
    <source>
        <strain evidence="3">CECT 8010</strain>
    </source>
</reference>